<organism evidence="1 4">
    <name type="scientific">Antrihabitans spumae</name>
    <dbReference type="NCBI Taxonomy" id="3373370"/>
    <lineage>
        <taxon>Bacteria</taxon>
        <taxon>Bacillati</taxon>
        <taxon>Actinomycetota</taxon>
        <taxon>Actinomycetes</taxon>
        <taxon>Mycobacteriales</taxon>
        <taxon>Nocardiaceae</taxon>
        <taxon>Antrihabitans</taxon>
    </lineage>
</organism>
<evidence type="ECO:0000313" key="4">
    <source>
        <dbReference type="Proteomes" id="UP001609219"/>
    </source>
</evidence>
<reference evidence="3 4" key="1">
    <citation type="submission" date="2024-10" db="EMBL/GenBank/DDBJ databases">
        <authorList>
            <person name="Riesco R."/>
        </authorList>
    </citation>
    <scope>NUCLEOTIDE SEQUENCE [LARGE SCALE GENOMIC DNA]</scope>
    <source>
        <strain evidence="2 3">NCIMB 15448</strain>
        <strain evidence="1 4">NCIMB 15450</strain>
    </source>
</reference>
<protein>
    <submittedName>
        <fullName evidence="1">Phenylacetate--CoA ligase family protein</fullName>
    </submittedName>
</protein>
<dbReference type="InterPro" id="IPR042099">
    <property type="entry name" value="ANL_N_sf"/>
</dbReference>
<sequence>MSAPVSRLDAVVPGFTRALRIFHSAAAQVPAYREFLGEHGVDPATIRTPGQFATVPPVTKENYLRRYPRASLFPNGDITRAGIWSTSSGSSGKPTYWPRNDLAAEHAAVLYDRVFRSSFASHEAPTLLVVGFAMGNWIGGTYTLGAGLELARRGHRLSVIAPGINVDTILNNIADLGGNYERIVLAGYPPFLKDVLDAAGPDVLGHDLRLLMAGENITETWRDHVLGRTGGRAEHTSLIYGTADAGIMGHETPTTIAIRRAARDDEGLGTALFGNCTVAPTFVEYDPRLRYTEVDDKGRLLFTIDNAIPLVRYRINDEGSVHSAADVARILGESEHELAISTAADHGGFIALRRRSDVATSFYAINLYPDSIRPVLERNDIADRVSGKFTLHKEESLELGPQLVLEVELARNRCGDSALEALLRAEVIAALTRTSTEYRELLATKGAAANPMIRLHVFGSEVFQYDVKVSWAQS</sequence>
<dbReference type="Gene3D" id="3.40.50.12780">
    <property type="entry name" value="N-terminal domain of ligase-like"/>
    <property type="match status" value="1"/>
</dbReference>
<dbReference type="EMBL" id="JBIMSP010000004">
    <property type="protein sequence ID" value="MFH5241154.1"/>
    <property type="molecule type" value="Genomic_DNA"/>
</dbReference>
<gene>
    <name evidence="2" type="ORF">ACHIPV_04545</name>
    <name evidence="1" type="ORF">ACHIRB_20160</name>
</gene>
<dbReference type="Proteomes" id="UP001609176">
    <property type="component" value="Unassembled WGS sequence"/>
</dbReference>
<dbReference type="PANTHER" id="PTHR43845:SF1">
    <property type="entry name" value="BLR5969 PROTEIN"/>
    <property type="match status" value="1"/>
</dbReference>
<accession>A0ABW7KAV3</accession>
<proteinExistence type="predicted"/>
<comment type="caution">
    <text evidence="1">The sequence shown here is derived from an EMBL/GenBank/DDBJ whole genome shotgun (WGS) entry which is preliminary data.</text>
</comment>
<evidence type="ECO:0000313" key="1">
    <source>
        <dbReference type="EMBL" id="MFH5230861.1"/>
    </source>
</evidence>
<dbReference type="EMBL" id="JBIMSN010000094">
    <property type="protein sequence ID" value="MFH5230861.1"/>
    <property type="molecule type" value="Genomic_DNA"/>
</dbReference>
<keyword evidence="4" id="KW-1185">Reference proteome</keyword>
<dbReference type="SUPFAM" id="SSF56801">
    <property type="entry name" value="Acetyl-CoA synthetase-like"/>
    <property type="match status" value="1"/>
</dbReference>
<evidence type="ECO:0000313" key="2">
    <source>
        <dbReference type="EMBL" id="MFH5241154.1"/>
    </source>
</evidence>
<name>A0ABW7KAV3_9NOCA</name>
<dbReference type="GO" id="GO:0016874">
    <property type="term" value="F:ligase activity"/>
    <property type="evidence" value="ECO:0007669"/>
    <property type="project" value="UniProtKB-KW"/>
</dbReference>
<dbReference type="PANTHER" id="PTHR43845">
    <property type="entry name" value="BLR5969 PROTEIN"/>
    <property type="match status" value="1"/>
</dbReference>
<dbReference type="RefSeq" id="WP_395123626.1">
    <property type="nucleotide sequence ID" value="NZ_JBIMSN010000094.1"/>
</dbReference>
<dbReference type="Proteomes" id="UP001609219">
    <property type="component" value="Unassembled WGS sequence"/>
</dbReference>
<evidence type="ECO:0000313" key="3">
    <source>
        <dbReference type="Proteomes" id="UP001609176"/>
    </source>
</evidence>
<keyword evidence="1" id="KW-0436">Ligase</keyword>